<comment type="caution">
    <text evidence="9">The sequence shown here is derived from an EMBL/GenBank/DDBJ whole genome shotgun (WGS) entry which is preliminary data.</text>
</comment>
<keyword evidence="4 6" id="KW-0408">Iron</keyword>
<evidence type="ECO:0000256" key="2">
    <source>
        <dbReference type="ARBA" id="ARBA00022723"/>
    </source>
</evidence>
<evidence type="ECO:0000259" key="8">
    <source>
        <dbReference type="PROSITE" id="PS51379"/>
    </source>
</evidence>
<dbReference type="PRINTS" id="PR00352">
    <property type="entry name" value="3FE4SFRDOXIN"/>
</dbReference>
<proteinExistence type="predicted"/>
<evidence type="ECO:0000256" key="1">
    <source>
        <dbReference type="ARBA" id="ARBA00022448"/>
    </source>
</evidence>
<dbReference type="Pfam" id="PF13370">
    <property type="entry name" value="Fer4_13"/>
    <property type="match status" value="1"/>
</dbReference>
<dbReference type="Gene3D" id="3.30.70.20">
    <property type="match status" value="1"/>
</dbReference>
<evidence type="ECO:0000256" key="7">
    <source>
        <dbReference type="SAM" id="MobiDB-lite"/>
    </source>
</evidence>
<dbReference type="PROSITE" id="PS51379">
    <property type="entry name" value="4FE4S_FER_2"/>
    <property type="match status" value="1"/>
</dbReference>
<keyword evidence="10" id="KW-1185">Reference proteome</keyword>
<dbReference type="GO" id="GO:0051536">
    <property type="term" value="F:iron-sulfur cluster binding"/>
    <property type="evidence" value="ECO:0007669"/>
    <property type="project" value="UniProtKB-KW"/>
</dbReference>
<dbReference type="GO" id="GO:0009055">
    <property type="term" value="F:electron transfer activity"/>
    <property type="evidence" value="ECO:0007669"/>
    <property type="project" value="UniProtKB-UniRule"/>
</dbReference>
<dbReference type="Proteomes" id="UP000239706">
    <property type="component" value="Unassembled WGS sequence"/>
</dbReference>
<protein>
    <recommendedName>
        <fullName evidence="6">Ferredoxin</fullName>
    </recommendedName>
</protein>
<dbReference type="SUPFAM" id="SSF54862">
    <property type="entry name" value="4Fe-4S ferredoxins"/>
    <property type="match status" value="1"/>
</dbReference>
<name>A0A2T0BAD1_9CLOT</name>
<reference evidence="9 10" key="1">
    <citation type="submission" date="2018-03" db="EMBL/GenBank/DDBJ databases">
        <title>Genome sequence of Clostridium liquoris DSM 100320.</title>
        <authorList>
            <person name="Poehlein A."/>
            <person name="Daniel R."/>
        </authorList>
    </citation>
    <scope>NUCLEOTIDE SEQUENCE [LARGE SCALE GENOMIC DNA]</scope>
    <source>
        <strain evidence="9 10">DSM 100320</strain>
    </source>
</reference>
<comment type="function">
    <text evidence="6">Ferredoxins are iron-sulfur proteins that transfer electrons in a wide variety of metabolic reactions.</text>
</comment>
<dbReference type="InterPro" id="IPR017896">
    <property type="entry name" value="4Fe4S_Fe-S-bd"/>
</dbReference>
<evidence type="ECO:0000313" key="9">
    <source>
        <dbReference type="EMBL" id="PRR80849.1"/>
    </source>
</evidence>
<dbReference type="InterPro" id="IPR051269">
    <property type="entry name" value="Fe-S_cluster_ET"/>
</dbReference>
<feature type="region of interest" description="Disordered" evidence="7">
    <location>
        <begin position="39"/>
        <end position="63"/>
    </location>
</feature>
<organism evidence="9 10">
    <name type="scientific">Clostridium liquoris</name>
    <dbReference type="NCBI Taxonomy" id="1289519"/>
    <lineage>
        <taxon>Bacteria</taxon>
        <taxon>Bacillati</taxon>
        <taxon>Bacillota</taxon>
        <taxon>Clostridia</taxon>
        <taxon>Eubacteriales</taxon>
        <taxon>Clostridiaceae</taxon>
        <taxon>Clostridium</taxon>
    </lineage>
</organism>
<keyword evidence="3 6" id="KW-0249">Electron transport</keyword>
<dbReference type="RefSeq" id="WP_106062268.1">
    <property type="nucleotide sequence ID" value="NZ_PVXO01000002.1"/>
</dbReference>
<keyword evidence="5 6" id="KW-0411">Iron-sulfur</keyword>
<keyword evidence="1 6" id="KW-0813">Transport</keyword>
<sequence length="63" mass="6509">MRAFINKEACIGCGLCPSIASDVFEMDDDGKAKAIAEDVPGGSEDAAKEAETSCPTNAISVEE</sequence>
<feature type="domain" description="4Fe-4S ferredoxin-type" evidence="8">
    <location>
        <begin position="1"/>
        <end position="29"/>
    </location>
</feature>
<dbReference type="PANTHER" id="PTHR36923:SF3">
    <property type="entry name" value="FERREDOXIN"/>
    <property type="match status" value="1"/>
</dbReference>
<dbReference type="OrthoDB" id="9803319at2"/>
<dbReference type="PANTHER" id="PTHR36923">
    <property type="entry name" value="FERREDOXIN"/>
    <property type="match status" value="1"/>
</dbReference>
<accession>A0A2T0BAD1</accession>
<dbReference type="AlphaFoldDB" id="A0A2T0BAD1"/>
<evidence type="ECO:0000256" key="6">
    <source>
        <dbReference type="RuleBase" id="RU368020"/>
    </source>
</evidence>
<evidence type="ECO:0000256" key="3">
    <source>
        <dbReference type="ARBA" id="ARBA00022982"/>
    </source>
</evidence>
<evidence type="ECO:0000313" key="10">
    <source>
        <dbReference type="Proteomes" id="UP000239706"/>
    </source>
</evidence>
<dbReference type="InterPro" id="IPR001080">
    <property type="entry name" value="3Fe4S_ferredoxin"/>
</dbReference>
<gene>
    <name evidence="9" type="primary">fdx</name>
    <name evidence="9" type="ORF">CLLI_00340</name>
</gene>
<evidence type="ECO:0000256" key="5">
    <source>
        <dbReference type="ARBA" id="ARBA00023014"/>
    </source>
</evidence>
<evidence type="ECO:0000256" key="4">
    <source>
        <dbReference type="ARBA" id="ARBA00023004"/>
    </source>
</evidence>
<feature type="compositionally biased region" description="Polar residues" evidence="7">
    <location>
        <begin position="53"/>
        <end position="63"/>
    </location>
</feature>
<dbReference type="EMBL" id="PVXO01000002">
    <property type="protein sequence ID" value="PRR80849.1"/>
    <property type="molecule type" value="Genomic_DNA"/>
</dbReference>
<dbReference type="GO" id="GO:0005506">
    <property type="term" value="F:iron ion binding"/>
    <property type="evidence" value="ECO:0007669"/>
    <property type="project" value="UniProtKB-UniRule"/>
</dbReference>
<keyword evidence="2 6" id="KW-0479">Metal-binding</keyword>